<evidence type="ECO:0000256" key="3">
    <source>
        <dbReference type="ARBA" id="ARBA00012417"/>
    </source>
</evidence>
<dbReference type="Pfam" id="PF02811">
    <property type="entry name" value="PHP"/>
    <property type="match status" value="1"/>
</dbReference>
<keyword evidence="7 13" id="KW-0548">Nucleotidyltransferase</keyword>
<dbReference type="GO" id="GO:0006260">
    <property type="term" value="P:DNA replication"/>
    <property type="evidence" value="ECO:0007669"/>
    <property type="project" value="UniProtKB-KW"/>
</dbReference>
<dbReference type="InterPro" id="IPR012340">
    <property type="entry name" value="NA-bd_OB-fold"/>
</dbReference>
<gene>
    <name evidence="13" type="primary">dnaE2</name>
    <name evidence="15" type="ORF">J5Y06_02600</name>
</gene>
<dbReference type="Gene3D" id="3.20.20.140">
    <property type="entry name" value="Metal-dependent hydrolases"/>
    <property type="match status" value="1"/>
</dbReference>
<dbReference type="GO" id="GO:0003887">
    <property type="term" value="F:DNA-directed DNA polymerase activity"/>
    <property type="evidence" value="ECO:0007669"/>
    <property type="project" value="UniProtKB-UniRule"/>
</dbReference>
<evidence type="ECO:0000256" key="6">
    <source>
        <dbReference type="ARBA" id="ARBA00022679"/>
    </source>
</evidence>
<proteinExistence type="inferred from homology"/>
<evidence type="ECO:0000313" key="16">
    <source>
        <dbReference type="Proteomes" id="UP000666240"/>
    </source>
</evidence>
<sequence>MTTAGAAAAPYAEFGVQSNFSFLHGTSSGEQLVQQAVKLGYRAIGLADRNTVAGVVRAWSMARTAGIAFHPGSRLVFCDGTPDVLAYPQDRRGWGHLCRLLSQANLRDESPKGAPQVYKQDLLEWGNQISLAVLLGNTPVSEDLAAFLHELKRRFNGSVWLAVAPDYTSDHRLRLDEMAFLAQRTGLPLMATNDVLYHRPELGALQDVVTAIRLKTTVRDIGFARAANAERHMKPVDEMARLFRRHPQALAETLRFAGTLGFSLKMLEHNYPNEPTRDGATAQEELERLTWEGAARRFPEGVSDKVRQTLRKELDLVGELGYAGYFLTVYDIVTHARSKKILCQGRGSAANSLICYCLAITDIGPDRMDTLFERFISKERGEPPDIDVDFEHEKRDEVIAYIYDKYSQRHTALAAAVTSYRSRSALREVGKALGLSEDTIVALSSTSWRWSENDLGPREAGAAGLDMNDPLTRRFFTCANAILGFPRHLSQHVGGFVITRDRLDEIVPVMKTAMPERKMIEWDKDDLDSVGLFKVDILALGMLSCLRRCFELSARHYPDEKATTLATIPEGVEDVYDMICRADTLGVFQIESRAQMSMLPRLKPREFYDLVIEVAIVRPGPIQGDMVHPYLRRREGKEPVEYIKPQLKAILGKTLGVPLFQEQAMRIAIEAGGFSPDKADKLRRAMATFRRVGTISTLEREMIEGMVGNGYPRDFAERCFRQIEGFGEYGFPESHAASFALLVYASCWFKTFYPDVFCAAILNAQPMGFYAPAQLVRDAREHGIDIRAVDINHSNWDCTLEDASFVPDRMAARHMSMQDVIKSRYAVRLGFRQIKCLKSKELERLVATRGNGFDSVRDLWLRSGLSPSTIVRLAEADAFRSLGLDRREALWAARALDPHSAAESLPLFTQPGTALRDLEPETRLPSMPLGEHVIHDYRTLTLSLKAHPVSFLRGPLARERTITCADLNTLPNNRFVSVAGLVLVRQRPGSAKGVIFMSIEDETGLGNVVVWNKTFEKFRPIVIGARLVRVSGKLQKQNEVIHVVAQRIEDLTPRLAALSELGPTIHGLSHVDEARRPVLERPSSRAPSRRVSNMLRDMPDLLSDYEELAKASAKVMPPGRNFQ</sequence>
<dbReference type="CDD" id="cd07434">
    <property type="entry name" value="PHP_PolIIIA_DnaE2"/>
    <property type="match status" value="1"/>
</dbReference>
<dbReference type="CDD" id="cd04485">
    <property type="entry name" value="DnaE_OBF"/>
    <property type="match status" value="1"/>
</dbReference>
<evidence type="ECO:0000313" key="15">
    <source>
        <dbReference type="EMBL" id="MBP0437542.1"/>
    </source>
</evidence>
<dbReference type="InterPro" id="IPR016195">
    <property type="entry name" value="Pol/histidinol_Pase-like"/>
</dbReference>
<evidence type="ECO:0000256" key="2">
    <source>
        <dbReference type="ARBA" id="ARBA00007391"/>
    </source>
</evidence>
<comment type="caution">
    <text evidence="15">The sequence shown here is derived from an EMBL/GenBank/DDBJ whole genome shotgun (WGS) entry which is preliminary data.</text>
</comment>
<dbReference type="RefSeq" id="WP_209333541.1">
    <property type="nucleotide sequence ID" value="NZ_JAGIYY010000001.1"/>
</dbReference>
<dbReference type="GO" id="GO:0006281">
    <property type="term" value="P:DNA repair"/>
    <property type="evidence" value="ECO:0007669"/>
    <property type="project" value="UniProtKB-UniRule"/>
</dbReference>
<dbReference type="HAMAP" id="MF_01902">
    <property type="entry name" value="DNApol_error_prone"/>
    <property type="match status" value="1"/>
</dbReference>
<keyword evidence="16" id="KW-1185">Reference proteome</keyword>
<dbReference type="InterPro" id="IPR029460">
    <property type="entry name" value="DNAPol_HHH"/>
</dbReference>
<dbReference type="SUPFAM" id="SSF89550">
    <property type="entry name" value="PHP domain-like"/>
    <property type="match status" value="1"/>
</dbReference>
<dbReference type="PANTHER" id="PTHR32294:SF4">
    <property type="entry name" value="ERROR-PRONE DNA POLYMERASE"/>
    <property type="match status" value="1"/>
</dbReference>
<comment type="function">
    <text evidence="13">DNA polymerase involved in damage-induced mutagenesis and translesion synthesis (TLS). It is not the major replicative DNA polymerase.</text>
</comment>
<dbReference type="InterPro" id="IPR004805">
    <property type="entry name" value="DnaE2/DnaE/PolC"/>
</dbReference>
<comment type="similarity">
    <text evidence="2 13">Belongs to the DNA polymerase type-C family. DnaE2 subfamily.</text>
</comment>
<evidence type="ECO:0000256" key="5">
    <source>
        <dbReference type="ARBA" id="ARBA00022490"/>
    </source>
</evidence>
<dbReference type="Pfam" id="PF01336">
    <property type="entry name" value="tRNA_anti-codon"/>
    <property type="match status" value="1"/>
</dbReference>
<comment type="catalytic activity">
    <reaction evidence="12 13">
        <text>DNA(n) + a 2'-deoxyribonucleoside 5'-triphosphate = DNA(n+1) + diphosphate</text>
        <dbReference type="Rhea" id="RHEA:22508"/>
        <dbReference type="Rhea" id="RHEA-COMP:17339"/>
        <dbReference type="Rhea" id="RHEA-COMP:17340"/>
        <dbReference type="ChEBI" id="CHEBI:33019"/>
        <dbReference type="ChEBI" id="CHEBI:61560"/>
        <dbReference type="ChEBI" id="CHEBI:173112"/>
        <dbReference type="EC" id="2.7.7.7"/>
    </reaction>
</comment>
<evidence type="ECO:0000256" key="8">
    <source>
        <dbReference type="ARBA" id="ARBA00022705"/>
    </source>
</evidence>
<dbReference type="InterPro" id="IPR004013">
    <property type="entry name" value="PHP_dom"/>
</dbReference>
<evidence type="ECO:0000256" key="11">
    <source>
        <dbReference type="ARBA" id="ARBA00023204"/>
    </source>
</evidence>
<dbReference type="InterPro" id="IPR011708">
    <property type="entry name" value="DNA_pol3_alpha_NTPase_dom"/>
</dbReference>
<comment type="subcellular location">
    <subcellularLocation>
        <location evidence="1 13">Cytoplasm</location>
    </subcellularLocation>
</comment>
<dbReference type="GO" id="GO:0009432">
    <property type="term" value="P:SOS response"/>
    <property type="evidence" value="ECO:0007669"/>
    <property type="project" value="UniProtKB-ARBA"/>
</dbReference>
<dbReference type="EMBL" id="JAGIYY010000001">
    <property type="protein sequence ID" value="MBP0437542.1"/>
    <property type="molecule type" value="Genomic_DNA"/>
</dbReference>
<keyword evidence="8 13" id="KW-0235">DNA replication</keyword>
<keyword evidence="9 13" id="KW-0227">DNA damage</keyword>
<feature type="domain" description="Polymerase/histidinol phosphatase N-terminal" evidence="14">
    <location>
        <begin position="12"/>
        <end position="79"/>
    </location>
</feature>
<dbReference type="AlphaFoldDB" id="A0A8J7UJP5"/>
<dbReference type="Pfam" id="PF14579">
    <property type="entry name" value="HHH_6"/>
    <property type="match status" value="1"/>
</dbReference>
<dbReference type="Proteomes" id="UP000666240">
    <property type="component" value="Unassembled WGS sequence"/>
</dbReference>
<organism evidence="15 16">
    <name type="scientific">Tianweitania sediminis</name>
    <dbReference type="NCBI Taxonomy" id="1502156"/>
    <lineage>
        <taxon>Bacteria</taxon>
        <taxon>Pseudomonadati</taxon>
        <taxon>Pseudomonadota</taxon>
        <taxon>Alphaproteobacteria</taxon>
        <taxon>Hyphomicrobiales</taxon>
        <taxon>Phyllobacteriaceae</taxon>
        <taxon>Tianweitania</taxon>
    </lineage>
</organism>
<evidence type="ECO:0000256" key="4">
    <source>
        <dbReference type="ARBA" id="ARBA00017273"/>
    </source>
</evidence>
<dbReference type="Gene3D" id="2.40.50.140">
    <property type="entry name" value="Nucleic acid-binding proteins"/>
    <property type="match status" value="1"/>
</dbReference>
<dbReference type="Pfam" id="PF17657">
    <property type="entry name" value="DNA_pol3_finger"/>
    <property type="match status" value="1"/>
</dbReference>
<evidence type="ECO:0000256" key="7">
    <source>
        <dbReference type="ARBA" id="ARBA00022695"/>
    </source>
</evidence>
<name>A0A8J7UJP5_9HYPH</name>
<accession>A0A8J7UJP5</accession>
<dbReference type="EC" id="2.7.7.7" evidence="3 13"/>
<evidence type="ECO:0000256" key="12">
    <source>
        <dbReference type="ARBA" id="ARBA00049244"/>
    </source>
</evidence>
<dbReference type="FunFam" id="1.10.150.870:FF:000002">
    <property type="entry name" value="Error-prone DNA polymerase"/>
    <property type="match status" value="1"/>
</dbReference>
<evidence type="ECO:0000256" key="9">
    <source>
        <dbReference type="ARBA" id="ARBA00022763"/>
    </source>
</evidence>
<reference evidence="15" key="1">
    <citation type="submission" date="2021-03" db="EMBL/GenBank/DDBJ databases">
        <title>Genome sequencing and assembly of Tianweitania sediminis.</title>
        <authorList>
            <person name="Chhetri G."/>
        </authorList>
    </citation>
    <scope>NUCLEOTIDE SEQUENCE</scope>
    <source>
        <strain evidence="15">Z8</strain>
    </source>
</reference>
<dbReference type="InterPro" id="IPR004365">
    <property type="entry name" value="NA-bd_OB_tRNA"/>
</dbReference>
<dbReference type="InterPro" id="IPR040982">
    <property type="entry name" value="DNA_pol3_finger"/>
</dbReference>
<dbReference type="PANTHER" id="PTHR32294">
    <property type="entry name" value="DNA POLYMERASE III SUBUNIT ALPHA"/>
    <property type="match status" value="1"/>
</dbReference>
<dbReference type="GO" id="GO:0008408">
    <property type="term" value="F:3'-5' exonuclease activity"/>
    <property type="evidence" value="ECO:0007669"/>
    <property type="project" value="InterPro"/>
</dbReference>
<dbReference type="InterPro" id="IPR003141">
    <property type="entry name" value="Pol/His_phosphatase_N"/>
</dbReference>
<dbReference type="InterPro" id="IPR023073">
    <property type="entry name" value="DnaE2"/>
</dbReference>
<keyword evidence="10 13" id="KW-0239">DNA-directed DNA polymerase</keyword>
<evidence type="ECO:0000256" key="13">
    <source>
        <dbReference type="HAMAP-Rule" id="MF_01902"/>
    </source>
</evidence>
<dbReference type="NCBIfam" id="TIGR00594">
    <property type="entry name" value="polc"/>
    <property type="match status" value="1"/>
</dbReference>
<keyword evidence="6 13" id="KW-0808">Transferase</keyword>
<dbReference type="GO" id="GO:0005737">
    <property type="term" value="C:cytoplasm"/>
    <property type="evidence" value="ECO:0007669"/>
    <property type="project" value="UniProtKB-SubCell"/>
</dbReference>
<evidence type="ECO:0000259" key="14">
    <source>
        <dbReference type="SMART" id="SM00481"/>
    </source>
</evidence>
<keyword evidence="11 13" id="KW-0234">DNA repair</keyword>
<dbReference type="GO" id="GO:0003676">
    <property type="term" value="F:nucleic acid binding"/>
    <property type="evidence" value="ECO:0007669"/>
    <property type="project" value="InterPro"/>
</dbReference>
<keyword evidence="5 13" id="KW-0963">Cytoplasm</keyword>
<dbReference type="Pfam" id="PF07733">
    <property type="entry name" value="DNA_pol3_alpha"/>
    <property type="match status" value="1"/>
</dbReference>
<evidence type="ECO:0000256" key="10">
    <source>
        <dbReference type="ARBA" id="ARBA00022932"/>
    </source>
</evidence>
<protein>
    <recommendedName>
        <fullName evidence="4 13">Error-prone DNA polymerase</fullName>
        <ecNumber evidence="3 13">2.7.7.7</ecNumber>
    </recommendedName>
</protein>
<evidence type="ECO:0000256" key="1">
    <source>
        <dbReference type="ARBA" id="ARBA00004496"/>
    </source>
</evidence>
<dbReference type="NCBIfam" id="NF004225">
    <property type="entry name" value="PRK05672.1"/>
    <property type="match status" value="1"/>
</dbReference>
<dbReference type="SMART" id="SM00481">
    <property type="entry name" value="POLIIIAc"/>
    <property type="match status" value="1"/>
</dbReference>